<evidence type="ECO:0000256" key="2">
    <source>
        <dbReference type="SAM" id="Phobius"/>
    </source>
</evidence>
<gene>
    <name evidence="3" type="ORF">PIB30_031510</name>
</gene>
<dbReference type="EMBL" id="JASCZI010211584">
    <property type="protein sequence ID" value="MED6194757.1"/>
    <property type="molecule type" value="Genomic_DNA"/>
</dbReference>
<dbReference type="Gene3D" id="2.60.40.1820">
    <property type="match status" value="1"/>
</dbReference>
<dbReference type="Proteomes" id="UP001341840">
    <property type="component" value="Unassembled WGS sequence"/>
</dbReference>
<evidence type="ECO:0000313" key="3">
    <source>
        <dbReference type="EMBL" id="MED6194757.1"/>
    </source>
</evidence>
<feature type="region of interest" description="Disordered" evidence="1">
    <location>
        <begin position="1"/>
        <end position="23"/>
    </location>
</feature>
<sequence length="233" mass="25941">MSELELSSKHNNNKPAMTENNNLNHHHDEEQHHQQVAVVSQKKMKKKRNCLIVIAITMAMIILLFITCIILAFTLFKAKDPKTEIVSATLEGISPKLSFPAINIQLNITLDLKIQIQNKNHASFKHQEGRSVLLYKGVEVGQTDLFPGLIPSMGSETLESRLTLEADKVASNVTDFVGDLMGGEITMNTFTVIPGRVSFLGFIKKHIVAKSSCEFSIAVPDFKIQNQVCKTKI</sequence>
<evidence type="ECO:0008006" key="5">
    <source>
        <dbReference type="Google" id="ProtNLM"/>
    </source>
</evidence>
<protein>
    <recommendedName>
        <fullName evidence="5">Late embryogenesis abundant protein LEA-2 subgroup domain-containing protein</fullName>
    </recommendedName>
</protein>
<name>A0ABU6XAT8_9FABA</name>
<organism evidence="3 4">
    <name type="scientific">Stylosanthes scabra</name>
    <dbReference type="NCBI Taxonomy" id="79078"/>
    <lineage>
        <taxon>Eukaryota</taxon>
        <taxon>Viridiplantae</taxon>
        <taxon>Streptophyta</taxon>
        <taxon>Embryophyta</taxon>
        <taxon>Tracheophyta</taxon>
        <taxon>Spermatophyta</taxon>
        <taxon>Magnoliopsida</taxon>
        <taxon>eudicotyledons</taxon>
        <taxon>Gunneridae</taxon>
        <taxon>Pentapetalae</taxon>
        <taxon>rosids</taxon>
        <taxon>fabids</taxon>
        <taxon>Fabales</taxon>
        <taxon>Fabaceae</taxon>
        <taxon>Papilionoideae</taxon>
        <taxon>50 kb inversion clade</taxon>
        <taxon>dalbergioids sensu lato</taxon>
        <taxon>Dalbergieae</taxon>
        <taxon>Pterocarpus clade</taxon>
        <taxon>Stylosanthes</taxon>
    </lineage>
</organism>
<comment type="caution">
    <text evidence="3">The sequence shown here is derived from an EMBL/GenBank/DDBJ whole genome shotgun (WGS) entry which is preliminary data.</text>
</comment>
<accession>A0ABU6XAT8</accession>
<keyword evidence="2" id="KW-0812">Transmembrane</keyword>
<evidence type="ECO:0000256" key="1">
    <source>
        <dbReference type="SAM" id="MobiDB-lite"/>
    </source>
</evidence>
<keyword evidence="2" id="KW-1133">Transmembrane helix</keyword>
<proteinExistence type="predicted"/>
<feature type="transmembrane region" description="Helical" evidence="2">
    <location>
        <begin position="50"/>
        <end position="76"/>
    </location>
</feature>
<dbReference type="PANTHER" id="PTHR31852">
    <property type="entry name" value="LATE EMBRYOGENESIS ABUNDANT (LEA) HYDROXYPROLINE-RICH GLYCOPROTEIN FAMILY"/>
    <property type="match status" value="1"/>
</dbReference>
<reference evidence="3 4" key="1">
    <citation type="journal article" date="2023" name="Plants (Basel)">
        <title>Bridging the Gap: Combining Genomics and Transcriptomics Approaches to Understand Stylosanthes scabra, an Orphan Legume from the Brazilian Caatinga.</title>
        <authorList>
            <person name="Ferreira-Neto J.R.C."/>
            <person name="da Silva M.D."/>
            <person name="Binneck E."/>
            <person name="de Melo N.F."/>
            <person name="da Silva R.H."/>
            <person name="de Melo A.L.T.M."/>
            <person name="Pandolfi V."/>
            <person name="Bustamante F.O."/>
            <person name="Brasileiro-Vidal A.C."/>
            <person name="Benko-Iseppon A.M."/>
        </authorList>
    </citation>
    <scope>NUCLEOTIDE SEQUENCE [LARGE SCALE GENOMIC DNA]</scope>
    <source>
        <tissue evidence="3">Leaves</tissue>
    </source>
</reference>
<keyword evidence="2" id="KW-0472">Membrane</keyword>
<keyword evidence="4" id="KW-1185">Reference proteome</keyword>
<evidence type="ECO:0000313" key="4">
    <source>
        <dbReference type="Proteomes" id="UP001341840"/>
    </source>
</evidence>
<dbReference type="SUPFAM" id="SSF117070">
    <property type="entry name" value="LEA14-like"/>
    <property type="match status" value="1"/>
</dbReference>
<dbReference type="InterPro" id="IPR055301">
    <property type="entry name" value="Lea14-like_2"/>
</dbReference>